<evidence type="ECO:0000313" key="3">
    <source>
        <dbReference type="Proteomes" id="UP000070529"/>
    </source>
</evidence>
<dbReference type="Gene3D" id="2.60.40.420">
    <property type="entry name" value="Cupredoxins - blue copper proteins"/>
    <property type="match status" value="1"/>
</dbReference>
<dbReference type="InterPro" id="IPR008972">
    <property type="entry name" value="Cupredoxin"/>
</dbReference>
<accession>A0A135IAC3</accession>
<dbReference type="Proteomes" id="UP000070529">
    <property type="component" value="Unassembled WGS sequence"/>
</dbReference>
<sequence length="144" mass="16084">MDNTFSPLKLIGLMAFLLPALSFAKGDLSQRATELPKLVLGNTPDGYGLSEKQYNIETGKSYVLEIESTGNKECAFEATRFFNNVWVRKIELNGIEVKANGIYELEFEREGEVELYFVPIKPGSYSYECRGLASKGMHGTISIE</sequence>
<organism evidence="2 3">
    <name type="scientific">Enterovibrio coralii</name>
    <dbReference type="NCBI Taxonomy" id="294935"/>
    <lineage>
        <taxon>Bacteria</taxon>
        <taxon>Pseudomonadati</taxon>
        <taxon>Pseudomonadota</taxon>
        <taxon>Gammaproteobacteria</taxon>
        <taxon>Vibrionales</taxon>
        <taxon>Vibrionaceae</taxon>
        <taxon>Enterovibrio</taxon>
    </lineage>
</organism>
<dbReference type="STRING" id="294935.ATN88_09245"/>
<keyword evidence="3" id="KW-1185">Reference proteome</keyword>
<dbReference type="AlphaFoldDB" id="A0A135IAC3"/>
<reference evidence="2 3" key="1">
    <citation type="submission" date="2015-11" db="EMBL/GenBank/DDBJ databases">
        <title>Genomic Taxonomy of the Vibrionaceae.</title>
        <authorList>
            <person name="Gomez-Gil B."/>
            <person name="Enciso-Ibarra J."/>
        </authorList>
    </citation>
    <scope>NUCLEOTIDE SEQUENCE [LARGE SCALE GENOMIC DNA]</scope>
    <source>
        <strain evidence="2 3">CAIM 912</strain>
    </source>
</reference>
<feature type="chain" id="PRO_5007465789" description="Copper-binding protein" evidence="1">
    <location>
        <begin position="25"/>
        <end position="144"/>
    </location>
</feature>
<comment type="caution">
    <text evidence="2">The sequence shown here is derived from an EMBL/GenBank/DDBJ whole genome shotgun (WGS) entry which is preliminary data.</text>
</comment>
<dbReference type="EMBL" id="LNTY01000025">
    <property type="protein sequence ID" value="KXF82334.1"/>
    <property type="molecule type" value="Genomic_DNA"/>
</dbReference>
<evidence type="ECO:0008006" key="4">
    <source>
        <dbReference type="Google" id="ProtNLM"/>
    </source>
</evidence>
<dbReference type="SUPFAM" id="SSF49503">
    <property type="entry name" value="Cupredoxins"/>
    <property type="match status" value="1"/>
</dbReference>
<evidence type="ECO:0000313" key="2">
    <source>
        <dbReference type="EMBL" id="KXF82334.1"/>
    </source>
</evidence>
<protein>
    <recommendedName>
        <fullName evidence="4">Copper-binding protein</fullName>
    </recommendedName>
</protein>
<dbReference type="RefSeq" id="WP_067413668.1">
    <property type="nucleotide sequence ID" value="NZ_LNTY01000025.1"/>
</dbReference>
<dbReference type="OrthoDB" id="5343781at2"/>
<name>A0A135IAC3_9GAMM</name>
<proteinExistence type="predicted"/>
<keyword evidence="1" id="KW-0732">Signal</keyword>
<evidence type="ECO:0000256" key="1">
    <source>
        <dbReference type="SAM" id="SignalP"/>
    </source>
</evidence>
<feature type="signal peptide" evidence="1">
    <location>
        <begin position="1"/>
        <end position="24"/>
    </location>
</feature>
<gene>
    <name evidence="2" type="ORF">ATN88_09245</name>
</gene>